<comment type="caution">
    <text evidence="5">The sequence shown here is derived from an EMBL/GenBank/DDBJ whole genome shotgun (WGS) entry which is preliminary data.</text>
</comment>
<evidence type="ECO:0000256" key="1">
    <source>
        <dbReference type="ARBA" id="ARBA00023125"/>
    </source>
</evidence>
<reference evidence="6" key="1">
    <citation type="journal article" date="2019" name="Int. J. Syst. Evol. Microbiol.">
        <title>The Global Catalogue of Microorganisms (GCM) 10K type strain sequencing project: providing services to taxonomists for standard genome sequencing and annotation.</title>
        <authorList>
            <consortium name="The Broad Institute Genomics Platform"/>
            <consortium name="The Broad Institute Genome Sequencing Center for Infectious Disease"/>
            <person name="Wu L."/>
            <person name="Ma J."/>
        </authorList>
    </citation>
    <scope>NUCLEOTIDE SEQUENCE [LARGE SCALE GENOMIC DNA]</scope>
    <source>
        <strain evidence="6">JCM 18081</strain>
    </source>
</reference>
<dbReference type="Gene3D" id="1.10.443.10">
    <property type="entry name" value="Intergrase catalytic core"/>
    <property type="match status" value="1"/>
</dbReference>
<dbReference type="Pfam" id="PF14659">
    <property type="entry name" value="Phage_int_SAM_3"/>
    <property type="match status" value="1"/>
</dbReference>
<feature type="domain" description="Core-binding (CB)" evidence="4">
    <location>
        <begin position="70"/>
        <end position="150"/>
    </location>
</feature>
<keyword evidence="1 3" id="KW-0238">DNA-binding</keyword>
<accession>A0ABP9D559</accession>
<dbReference type="InterPro" id="IPR013762">
    <property type="entry name" value="Integrase-like_cat_sf"/>
</dbReference>
<evidence type="ECO:0000313" key="6">
    <source>
        <dbReference type="Proteomes" id="UP001501265"/>
    </source>
</evidence>
<dbReference type="InterPro" id="IPR004107">
    <property type="entry name" value="Integrase_SAM-like_N"/>
</dbReference>
<dbReference type="RefSeq" id="WP_345624421.1">
    <property type="nucleotide sequence ID" value="NZ_BAABIG010000089.1"/>
</dbReference>
<dbReference type="EMBL" id="BAABIG010000089">
    <property type="protein sequence ID" value="GAA4823741.1"/>
    <property type="molecule type" value="Genomic_DNA"/>
</dbReference>
<dbReference type="InterPro" id="IPR044068">
    <property type="entry name" value="CB"/>
</dbReference>
<dbReference type="SUPFAM" id="SSF56349">
    <property type="entry name" value="DNA breaking-rejoining enzymes"/>
    <property type="match status" value="1"/>
</dbReference>
<name>A0ABP9D559_9ACTN</name>
<sequence>MARRAQDIYTEWRGGTCRVKWWSGEYHDDGRKRFESKGGFTDEDSAYEHGLDKMSEIRHGTAISNRDGATLMTDWIDDWFAATDHAYTTSKNYKSIINRHIRPYFAGTTVSEVDVIAYRAFRKHIHRKLPAASSAGNVMTVLGMILDDAVPRLIKASPVERKRTRGRFVKKTQRERKRDMDITSIDHLARNAEIVFGYTGYVMIWTMAMTGMRPGELFGLRREYCYPVWPGSDLRPDPDEEERYEEDVLRYGKGEGLMPAIRVQQQVQQDEGTSVVEVPPKYYSYRTLVIPQFLADMLEKLLESHGNKWVFPAVEGGNLKSAPFSKSYWSPISKGAAARTQVHGRYGSIRPVIEPVPAWAGKRMYLIRHGHKAWLDEDGHSRFAVESRMGHEVPGVEGTYSSVTVAMERAIMKALQGRWETFRGNGLKG</sequence>
<evidence type="ECO:0000259" key="4">
    <source>
        <dbReference type="PROSITE" id="PS51900"/>
    </source>
</evidence>
<gene>
    <name evidence="5" type="ORF">GCM10023220_66690</name>
</gene>
<dbReference type="Gene3D" id="1.10.150.130">
    <property type="match status" value="1"/>
</dbReference>
<proteinExistence type="predicted"/>
<dbReference type="InterPro" id="IPR010998">
    <property type="entry name" value="Integrase_recombinase_N"/>
</dbReference>
<evidence type="ECO:0000256" key="2">
    <source>
        <dbReference type="ARBA" id="ARBA00023172"/>
    </source>
</evidence>
<keyword evidence="6" id="KW-1185">Reference proteome</keyword>
<evidence type="ECO:0000313" key="5">
    <source>
        <dbReference type="EMBL" id="GAA4823741.1"/>
    </source>
</evidence>
<keyword evidence="2" id="KW-0233">DNA recombination</keyword>
<dbReference type="PROSITE" id="PS51900">
    <property type="entry name" value="CB"/>
    <property type="match status" value="1"/>
</dbReference>
<dbReference type="Proteomes" id="UP001501265">
    <property type="component" value="Unassembled WGS sequence"/>
</dbReference>
<organism evidence="5 6">
    <name type="scientific">Streptomyces ziwulingensis</name>
    <dbReference type="NCBI Taxonomy" id="1045501"/>
    <lineage>
        <taxon>Bacteria</taxon>
        <taxon>Bacillati</taxon>
        <taxon>Actinomycetota</taxon>
        <taxon>Actinomycetes</taxon>
        <taxon>Kitasatosporales</taxon>
        <taxon>Streptomycetaceae</taxon>
        <taxon>Streptomyces</taxon>
    </lineage>
</organism>
<dbReference type="InterPro" id="IPR011010">
    <property type="entry name" value="DNA_brk_join_enz"/>
</dbReference>
<evidence type="ECO:0000256" key="3">
    <source>
        <dbReference type="PROSITE-ProRule" id="PRU01248"/>
    </source>
</evidence>
<protein>
    <recommendedName>
        <fullName evidence="4">Core-binding (CB) domain-containing protein</fullName>
    </recommendedName>
</protein>